<dbReference type="FunFam" id="1.10.1240.10:FF:000001">
    <property type="entry name" value="Methionine synthase"/>
    <property type="match status" value="1"/>
</dbReference>
<evidence type="ECO:0000256" key="1">
    <source>
        <dbReference type="ARBA" id="ARBA00001700"/>
    </source>
</evidence>
<dbReference type="InterPro" id="IPR000489">
    <property type="entry name" value="Pterin-binding_dom"/>
</dbReference>
<evidence type="ECO:0000256" key="7">
    <source>
        <dbReference type="ARBA" id="ARBA00013998"/>
    </source>
</evidence>
<gene>
    <name evidence="31" type="primary">metH</name>
    <name evidence="31" type="ORF">NCTC10465_00450</name>
</gene>
<dbReference type="InterPro" id="IPR033706">
    <property type="entry name" value="Met_synthase_B12-bd"/>
</dbReference>
<dbReference type="AlphaFoldDB" id="A0A378Q7P3"/>
<comment type="cofactor">
    <cofactor evidence="3 21 22">
        <name>methylcob(III)alamin</name>
        <dbReference type="ChEBI" id="CHEBI:28115"/>
    </cofactor>
</comment>
<dbReference type="GeneID" id="35779058"/>
<dbReference type="PANTHER" id="PTHR45833">
    <property type="entry name" value="METHIONINE SYNTHASE"/>
    <property type="match status" value="1"/>
</dbReference>
<dbReference type="EC" id="2.1.1.13" evidence="6 20"/>
<dbReference type="InterPro" id="IPR003759">
    <property type="entry name" value="Cbl-bd_cap"/>
</dbReference>
<dbReference type="NCBIfam" id="NF007024">
    <property type="entry name" value="PRK09490.1"/>
    <property type="match status" value="1"/>
</dbReference>
<dbReference type="InterPro" id="IPR037010">
    <property type="entry name" value="VitB12-dep_Met_synth_activ_sf"/>
</dbReference>
<evidence type="ECO:0000259" key="27">
    <source>
        <dbReference type="PROSITE" id="PS50972"/>
    </source>
</evidence>
<feature type="compositionally biased region" description="Polar residues" evidence="25">
    <location>
        <begin position="1"/>
        <end position="10"/>
    </location>
</feature>
<dbReference type="SUPFAM" id="SSF52242">
    <property type="entry name" value="Cobalamin (vitamin B12)-binding domain"/>
    <property type="match status" value="1"/>
</dbReference>
<dbReference type="Gene3D" id="1.10.1240.10">
    <property type="entry name" value="Methionine synthase domain"/>
    <property type="match status" value="1"/>
</dbReference>
<dbReference type="InterPro" id="IPR004223">
    <property type="entry name" value="VitB12-dep_Met_synth_activ_dom"/>
</dbReference>
<feature type="binding site" evidence="22 24">
    <location>
        <position position="343"/>
    </location>
    <ligand>
        <name>Zn(2+)</name>
        <dbReference type="ChEBI" id="CHEBI:29105"/>
    </ligand>
</feature>
<dbReference type="Gene3D" id="3.20.20.330">
    <property type="entry name" value="Homocysteine-binding-like domain"/>
    <property type="match status" value="1"/>
</dbReference>
<reference evidence="31 32" key="1">
    <citation type="submission" date="2018-06" db="EMBL/GenBank/DDBJ databases">
        <authorList>
            <consortium name="Pathogen Informatics"/>
            <person name="Doyle S."/>
        </authorList>
    </citation>
    <scope>NUCLEOTIDE SEQUENCE [LARGE SCALE GENOMIC DNA]</scope>
    <source>
        <strain evidence="31 32">NCTC10465</strain>
    </source>
</reference>
<keyword evidence="10 21" id="KW-0846">Cobalamin</keyword>
<evidence type="ECO:0000259" key="28">
    <source>
        <dbReference type="PROSITE" id="PS50974"/>
    </source>
</evidence>
<feature type="domain" description="Pterin-binding" evidence="27">
    <location>
        <begin position="389"/>
        <end position="649"/>
    </location>
</feature>
<dbReference type="SUPFAM" id="SSF47644">
    <property type="entry name" value="Methionine synthase domain"/>
    <property type="match status" value="1"/>
</dbReference>
<evidence type="ECO:0000259" key="26">
    <source>
        <dbReference type="PROSITE" id="PS50970"/>
    </source>
</evidence>
<evidence type="ECO:0000256" key="3">
    <source>
        <dbReference type="ARBA" id="ARBA00001956"/>
    </source>
</evidence>
<feature type="binding site" evidence="22 24">
    <location>
        <position position="344"/>
    </location>
    <ligand>
        <name>Zn(2+)</name>
        <dbReference type="ChEBI" id="CHEBI:29105"/>
    </ligand>
</feature>
<evidence type="ECO:0000256" key="20">
    <source>
        <dbReference type="NCBIfam" id="TIGR02082"/>
    </source>
</evidence>
<sequence>MSISTSNAPTSHKPHDPTNFKLTPPANFPYQDRQATNKARLAELLKQRILFLDGAMGTEIQNYKLIEADYRGERFANFGRDVKGNNDLLVLTQPHIIRDIHRSYLEAGADIIETNSFNGTQISMADYGMENLAYEINKSAAALARQVCDEVTATNPDKPRFVAGVIGPTSRTCSISPDVNDPAFRNVTFDELVDNYTEATYALIEGGADIILIETVFDTLNAKAAIFAVTGVFETIGFELPIMISGTITDASGRTLSGQTAEAFYNSIRHAKPISIGFNCALGADALKPHIKTLSDVCETFVSAHPNAGLPNEFGEYDETPEQTATMVADYAKSGLVNIVGGCCGTTPKHIAKIVEMTSPFAPRQLPDYKPACRLSGLEAFNITRDSLFVNVGERTNVTGSKKFLRLIKNEQYTEALDVARDQVEGGAQIVDINMDEAMLDSKAAMIHFVNLVASEPDISRVPLMIDSSKWDIIEAGLKCTQGKSVVNSISLKEGKTEFVQKAKLCQRYGAAIIVMAFDEDGQADSFERKIEICKRSYDILVDEVGFPSEDIIFDPNIFAVATGIEEHNNYGLDFINATRWITDNLPNAMVSGGVSNVSFSFRGNPIREAIHAVFLYHAIKNGMTMGIVNPAMLELYDDIDPDVRNAIEDVILNRNQGESGQDATDHLMQVAENYLSGKKKDSTVDLSWRELPVEKRIEHALVKGITTYINEDTEEARLKFPRPLDVIEGPLMDGMNVVGDLFGAGKMFLPQVVKSARVMKQAVAWLNPYIEKEKVAGETKGKVLMATVKGDVHDIGKNIVGVVLGCNGYDIIDLGVMVPCEKILQVAKDENVDIIGLSGLITPSLDEMVYVAKQMQEQGFNLPLLIGGATTSKAHTAVKIEPNYQNDAVVYVADASRAVGVATTLLSKEKRVDFISALRQEYGEVRERLANRQPKAAKLSYAESIEQGFQYDWANYTPPKPNQLGQVILDDYPLQNLLPYIDWTPFFISWGLVGKYPKIFDDNIVGEEAKDLFANAQAMIDKLIKEKLVTAKAVFKLSPAQRPSSDTVQVLDEQGNVVHTFEHLRQQSDKASGKPNYSLADFISPEKTDYLGGFTVSLFGAEALANDYKAKGDDYSAIMVQALCDRFAEAFAEHLHELIRKQYWGYQASESLTNDELIKEKYVGIRPAPGYPACPDHTEKGKLFDWLDTTNAIGTYLTESYAMYPASSVSGFYYSHPESDYFNVGKISQDQLEDYARRKGWDKATAEKWLNPNL</sequence>
<keyword evidence="12 21" id="KW-0949">S-adenosyl-L-methionine</keyword>
<evidence type="ECO:0000259" key="29">
    <source>
        <dbReference type="PROSITE" id="PS51332"/>
    </source>
</evidence>
<keyword evidence="8 21" id="KW-0489">Methyltransferase</keyword>
<keyword evidence="32" id="KW-1185">Reference proteome</keyword>
<evidence type="ECO:0000256" key="15">
    <source>
        <dbReference type="ARBA" id="ARBA00022833"/>
    </source>
</evidence>
<dbReference type="UniPathway" id="UPA00051">
    <property type="reaction ID" value="UER00081"/>
</dbReference>
<comment type="cofactor">
    <cofactor evidence="2 21 24">
        <name>Zn(2+)</name>
        <dbReference type="ChEBI" id="CHEBI:29105"/>
    </cofactor>
</comment>
<dbReference type="PROSITE" id="PS50972">
    <property type="entry name" value="PTERIN_BINDING"/>
    <property type="match status" value="1"/>
</dbReference>
<evidence type="ECO:0000256" key="6">
    <source>
        <dbReference type="ARBA" id="ARBA00012032"/>
    </source>
</evidence>
<feature type="binding site" evidence="23">
    <location>
        <begin position="1222"/>
        <end position="1223"/>
    </location>
    <ligand>
        <name>S-adenosyl-L-methionine</name>
        <dbReference type="ChEBI" id="CHEBI:59789"/>
    </ligand>
</feature>
<comment type="domain">
    <text evidence="21">Modular enzyme with four functionally distinct domains. The isolated Hcy-binding domain catalyzes methyl transfer from free methylcobalamin to homocysteine. The Hcy-binding domain in association with the pterin-binding domain catalyzes the methylation of cob(I)alamin by methyltetrahydrofolate and the methylation of homocysteine. The B12-binding domain binds the cofactor. The AdoMet activation domain binds S-adenosyl-L-methionine. Under aerobic conditions cob(I)alamin can be converted to inactive cob(II)alamin. Reductive methylation by S-adenosyl-L-methionine and flavodoxin regenerates methylcobalamin.</text>
</comment>
<feature type="binding site" evidence="23">
    <location>
        <position position="896"/>
    </location>
    <ligand>
        <name>methylcob(III)alamin</name>
        <dbReference type="ChEBI" id="CHEBI:28115"/>
    </ligand>
</feature>
<dbReference type="GO" id="GO:0008705">
    <property type="term" value="F:methionine synthase activity"/>
    <property type="evidence" value="ECO:0007669"/>
    <property type="project" value="UniProtKB-UniRule"/>
</dbReference>
<dbReference type="SUPFAM" id="SSF56507">
    <property type="entry name" value="Methionine synthase activation domain-like"/>
    <property type="match status" value="1"/>
</dbReference>
<dbReference type="FunFam" id="3.20.20.330:FF:000001">
    <property type="entry name" value="Methionine synthase"/>
    <property type="match status" value="1"/>
</dbReference>
<comment type="pathway">
    <text evidence="4 21">Amino-acid biosynthesis; L-methionine biosynthesis via de novo pathway; L-methionine from L-homocysteine (MetH route): step 1/1.</text>
</comment>
<keyword evidence="16 21" id="KW-0486">Methionine biosynthesis</keyword>
<dbReference type="Pfam" id="PF00809">
    <property type="entry name" value="Pterin_bind"/>
    <property type="match status" value="1"/>
</dbReference>
<dbReference type="PANTHER" id="PTHR45833:SF1">
    <property type="entry name" value="METHIONINE SYNTHASE"/>
    <property type="match status" value="1"/>
</dbReference>
<keyword evidence="9 21" id="KW-0028">Amino-acid biosynthesis</keyword>
<dbReference type="RefSeq" id="WP_082741414.1">
    <property type="nucleotide sequence ID" value="NZ_CBCRZU010000006.1"/>
</dbReference>
<dbReference type="Gene3D" id="3.20.20.20">
    <property type="entry name" value="Dihydropteroate synthase-like"/>
    <property type="match status" value="1"/>
</dbReference>
<feature type="domain" description="B12-binding N-terminal" evidence="30">
    <location>
        <begin position="685"/>
        <end position="779"/>
    </location>
</feature>
<feature type="domain" description="B12-binding" evidence="29">
    <location>
        <begin position="781"/>
        <end position="917"/>
    </location>
</feature>
<dbReference type="SUPFAM" id="SSF51717">
    <property type="entry name" value="Dihydropteroate synthetase-like"/>
    <property type="match status" value="1"/>
</dbReference>
<dbReference type="InterPro" id="IPR050554">
    <property type="entry name" value="Met_Synthase/Corrinoid"/>
</dbReference>
<protein>
    <recommendedName>
        <fullName evidence="7 20">Methionine synthase</fullName>
        <ecNumber evidence="6 20">2.1.1.13</ecNumber>
    </recommendedName>
    <alternativeName>
        <fullName evidence="19 21">5-methyltetrahydrofolate--homocysteine methyltransferase</fullName>
    </alternativeName>
</protein>
<dbReference type="SUPFAM" id="SSF82282">
    <property type="entry name" value="Homocysteine S-methyltransferase"/>
    <property type="match status" value="1"/>
</dbReference>
<dbReference type="PROSITE" id="PS50974">
    <property type="entry name" value="ADOMET_ACTIVATION"/>
    <property type="match status" value="1"/>
</dbReference>
<evidence type="ECO:0000256" key="10">
    <source>
        <dbReference type="ARBA" id="ARBA00022628"/>
    </source>
</evidence>
<keyword evidence="11 21" id="KW-0808">Transferase</keyword>
<dbReference type="FunFam" id="3.40.50.280:FF:000001">
    <property type="entry name" value="Methionine synthase"/>
    <property type="match status" value="1"/>
</dbReference>
<dbReference type="Pfam" id="PF02607">
    <property type="entry name" value="B12-binding_2"/>
    <property type="match status" value="1"/>
</dbReference>
<feature type="binding site" evidence="23">
    <location>
        <position position="983"/>
    </location>
    <ligand>
        <name>S-adenosyl-L-methionine</name>
        <dbReference type="ChEBI" id="CHEBI:59789"/>
    </ligand>
</feature>
<dbReference type="SMART" id="SM01018">
    <property type="entry name" value="B12-binding_2"/>
    <property type="match status" value="1"/>
</dbReference>
<evidence type="ECO:0000256" key="21">
    <source>
        <dbReference type="PIRNR" id="PIRNR000381"/>
    </source>
</evidence>
<dbReference type="InterPro" id="IPR011822">
    <property type="entry name" value="MetH"/>
</dbReference>
<comment type="similarity">
    <text evidence="5">Belongs to the vitamin-B12 dependent methionine synthase family.</text>
</comment>
<feature type="binding site" evidence="22 24">
    <location>
        <position position="280"/>
    </location>
    <ligand>
        <name>Zn(2+)</name>
        <dbReference type="ChEBI" id="CHEBI:29105"/>
    </ligand>
</feature>
<feature type="binding site" evidence="23">
    <location>
        <position position="839"/>
    </location>
    <ligand>
        <name>methylcob(III)alamin</name>
        <dbReference type="ChEBI" id="CHEBI:28115"/>
    </ligand>
</feature>
<comment type="function">
    <text evidence="18 21">Catalyzes the transfer of a methyl group from methyl-cobalamin to homocysteine, yielding enzyme-bound cob(I)alamin and methionine. Subsequently, remethylates the cofactor using methyltetrahydrofolate.</text>
</comment>
<evidence type="ECO:0000313" key="32">
    <source>
        <dbReference type="Proteomes" id="UP000255230"/>
    </source>
</evidence>
<feature type="region of interest" description="Disordered" evidence="25">
    <location>
        <begin position="1"/>
        <end position="25"/>
    </location>
</feature>
<dbReference type="GO" id="GO:0032259">
    <property type="term" value="P:methylation"/>
    <property type="evidence" value="ECO:0007669"/>
    <property type="project" value="UniProtKB-KW"/>
</dbReference>
<dbReference type="Pfam" id="PF02310">
    <property type="entry name" value="B12-binding"/>
    <property type="match status" value="1"/>
</dbReference>
<feature type="binding site" evidence="23">
    <location>
        <position position="843"/>
    </location>
    <ligand>
        <name>methylcob(III)alamin</name>
        <dbReference type="ChEBI" id="CHEBI:28115"/>
    </ligand>
</feature>
<dbReference type="InterPro" id="IPR036589">
    <property type="entry name" value="HCY_dom_sf"/>
</dbReference>
<feature type="binding site" evidence="23">
    <location>
        <position position="729"/>
    </location>
    <ligand>
        <name>methylcob(III)alamin</name>
        <dbReference type="ChEBI" id="CHEBI:28115"/>
    </ligand>
</feature>
<evidence type="ECO:0000256" key="17">
    <source>
        <dbReference type="ARBA" id="ARBA00023285"/>
    </source>
</evidence>
<keyword evidence="14" id="KW-0677">Repeat</keyword>
<dbReference type="GO" id="GO:0008270">
    <property type="term" value="F:zinc ion binding"/>
    <property type="evidence" value="ECO:0007669"/>
    <property type="project" value="UniProtKB-UniRule"/>
</dbReference>
<dbReference type="GO" id="GO:0005829">
    <property type="term" value="C:cytosol"/>
    <property type="evidence" value="ECO:0007669"/>
    <property type="project" value="TreeGrafter"/>
</dbReference>
<dbReference type="PROSITE" id="PS50970">
    <property type="entry name" value="HCY"/>
    <property type="match status" value="1"/>
</dbReference>
<evidence type="ECO:0000256" key="24">
    <source>
        <dbReference type="PROSITE-ProRule" id="PRU00333"/>
    </source>
</evidence>
<dbReference type="NCBIfam" id="TIGR02082">
    <property type="entry name" value="metH"/>
    <property type="match status" value="1"/>
</dbReference>
<accession>A0A378Q7P3</accession>
<dbReference type="GO" id="GO:0050667">
    <property type="term" value="P:homocysteine metabolic process"/>
    <property type="evidence" value="ECO:0007669"/>
    <property type="project" value="TreeGrafter"/>
</dbReference>
<name>A0A378Q7P3_FAUOS</name>
<feature type="binding site" evidence="23">
    <location>
        <position position="1167"/>
    </location>
    <ligand>
        <name>S-adenosyl-L-methionine</name>
        <dbReference type="ChEBI" id="CHEBI:59789"/>
    </ligand>
</feature>
<dbReference type="Gene3D" id="1.10.288.10">
    <property type="entry name" value="Cobalamin-dependent Methionine Synthase, domain 2"/>
    <property type="match status" value="1"/>
</dbReference>
<dbReference type="Pfam" id="PF02574">
    <property type="entry name" value="S-methyl_trans"/>
    <property type="match status" value="1"/>
</dbReference>
<evidence type="ECO:0000256" key="18">
    <source>
        <dbReference type="ARBA" id="ARBA00025552"/>
    </source>
</evidence>
<dbReference type="InterPro" id="IPR036594">
    <property type="entry name" value="Meth_synthase_dom"/>
</dbReference>
<dbReference type="InterPro" id="IPR011005">
    <property type="entry name" value="Dihydropteroate_synth-like_sf"/>
</dbReference>
<keyword evidence="17 21" id="KW-0170">Cobalt</keyword>
<feature type="domain" description="AdoMet activation" evidence="28">
    <location>
        <begin position="933"/>
        <end position="1255"/>
    </location>
</feature>
<dbReference type="Gene3D" id="3.40.50.280">
    <property type="entry name" value="Cobalamin-binding domain"/>
    <property type="match status" value="1"/>
</dbReference>
<comment type="catalytic activity">
    <reaction evidence="1 21">
        <text>(6S)-5-methyl-5,6,7,8-tetrahydrofolate + L-homocysteine = (6S)-5,6,7,8-tetrahydrofolate + L-methionine</text>
        <dbReference type="Rhea" id="RHEA:11172"/>
        <dbReference type="ChEBI" id="CHEBI:18608"/>
        <dbReference type="ChEBI" id="CHEBI:57453"/>
        <dbReference type="ChEBI" id="CHEBI:57844"/>
        <dbReference type="ChEBI" id="CHEBI:58199"/>
        <dbReference type="EC" id="2.1.1.13"/>
    </reaction>
</comment>
<evidence type="ECO:0000256" key="23">
    <source>
        <dbReference type="PIRSR" id="PIRSR000381-2"/>
    </source>
</evidence>
<evidence type="ECO:0000256" key="11">
    <source>
        <dbReference type="ARBA" id="ARBA00022679"/>
    </source>
</evidence>
<evidence type="ECO:0000256" key="16">
    <source>
        <dbReference type="ARBA" id="ARBA00023167"/>
    </source>
</evidence>
<dbReference type="InterPro" id="IPR036724">
    <property type="entry name" value="Cobalamin-bd_sf"/>
</dbReference>
<dbReference type="FunFam" id="3.20.20.20:FF:000002">
    <property type="entry name" value="Methionine synthase"/>
    <property type="match status" value="1"/>
</dbReference>
<evidence type="ECO:0000256" key="14">
    <source>
        <dbReference type="ARBA" id="ARBA00022737"/>
    </source>
</evidence>
<dbReference type="PROSITE" id="PS51337">
    <property type="entry name" value="B12_BINDING_NTER"/>
    <property type="match status" value="1"/>
</dbReference>
<dbReference type="CDD" id="cd02069">
    <property type="entry name" value="methionine_synthase_B12_BD"/>
    <property type="match status" value="1"/>
</dbReference>
<dbReference type="PIRSF" id="PIRSF000381">
    <property type="entry name" value="MetH"/>
    <property type="match status" value="1"/>
</dbReference>
<evidence type="ECO:0000259" key="30">
    <source>
        <dbReference type="PROSITE" id="PS51337"/>
    </source>
</evidence>
<evidence type="ECO:0000313" key="31">
    <source>
        <dbReference type="EMBL" id="STY96685.1"/>
    </source>
</evidence>
<dbReference type="GO" id="GO:0031419">
    <property type="term" value="F:cobalamin binding"/>
    <property type="evidence" value="ECO:0007669"/>
    <property type="project" value="UniProtKB-UniRule"/>
</dbReference>
<dbReference type="Pfam" id="PF02965">
    <property type="entry name" value="Met_synt_B12"/>
    <property type="match status" value="1"/>
</dbReference>
<keyword evidence="15 21" id="KW-0862">Zinc</keyword>
<evidence type="ECO:0000256" key="22">
    <source>
        <dbReference type="PIRSR" id="PIRSR000381-1"/>
    </source>
</evidence>
<proteinExistence type="inferred from homology"/>
<dbReference type="EMBL" id="UGPY01000001">
    <property type="protein sequence ID" value="STY96685.1"/>
    <property type="molecule type" value="Genomic_DNA"/>
</dbReference>
<keyword evidence="13 21" id="KW-0479">Metal-binding</keyword>
<feature type="domain" description="Hcy-binding" evidence="26">
    <location>
        <begin position="38"/>
        <end position="358"/>
    </location>
</feature>
<evidence type="ECO:0000256" key="2">
    <source>
        <dbReference type="ARBA" id="ARBA00001947"/>
    </source>
</evidence>
<dbReference type="InterPro" id="IPR003726">
    <property type="entry name" value="HCY_dom"/>
</dbReference>
<organism evidence="31 32">
    <name type="scientific">Faucicola osloensis</name>
    <name type="common">Moraxella osloensis</name>
    <dbReference type="NCBI Taxonomy" id="34062"/>
    <lineage>
        <taxon>Bacteria</taxon>
        <taxon>Pseudomonadati</taxon>
        <taxon>Pseudomonadota</taxon>
        <taxon>Gammaproteobacteria</taxon>
        <taxon>Moraxellales</taxon>
        <taxon>Moraxellaceae</taxon>
        <taxon>Faucicola</taxon>
    </lineage>
</organism>
<dbReference type="PROSITE" id="PS51332">
    <property type="entry name" value="B12_BINDING"/>
    <property type="match status" value="1"/>
</dbReference>
<feature type="binding site" description="axial binding residue" evidence="22">
    <location>
        <position position="794"/>
    </location>
    <ligand>
        <name>methylcob(III)alamin</name>
        <dbReference type="ChEBI" id="CHEBI:28115"/>
    </ligand>
    <ligandPart>
        <name>Co</name>
        <dbReference type="ChEBI" id="CHEBI:27638"/>
    </ligandPart>
</feature>
<dbReference type="Gene3D" id="3.10.196.10">
    <property type="entry name" value="Vitamin B12-dependent methionine synthase, activation domain"/>
    <property type="match status" value="1"/>
</dbReference>
<evidence type="ECO:0000256" key="4">
    <source>
        <dbReference type="ARBA" id="ARBA00005178"/>
    </source>
</evidence>
<evidence type="ECO:0000256" key="12">
    <source>
        <dbReference type="ARBA" id="ARBA00022691"/>
    </source>
</evidence>
<evidence type="ECO:0000256" key="25">
    <source>
        <dbReference type="SAM" id="MobiDB-lite"/>
    </source>
</evidence>
<evidence type="ECO:0000256" key="9">
    <source>
        <dbReference type="ARBA" id="ARBA00022605"/>
    </source>
</evidence>
<evidence type="ECO:0000256" key="5">
    <source>
        <dbReference type="ARBA" id="ARBA00010398"/>
    </source>
</evidence>
<dbReference type="InterPro" id="IPR006158">
    <property type="entry name" value="Cobalamin-bd"/>
</dbReference>
<feature type="binding site" evidence="23">
    <location>
        <begin position="791"/>
        <end position="795"/>
    </location>
    <ligand>
        <name>methylcob(III)alamin</name>
        <dbReference type="ChEBI" id="CHEBI:28115"/>
    </ligand>
</feature>
<dbReference type="Proteomes" id="UP000255230">
    <property type="component" value="Unassembled WGS sequence"/>
</dbReference>
<dbReference type="CDD" id="cd00740">
    <property type="entry name" value="MeTr"/>
    <property type="match status" value="1"/>
</dbReference>
<evidence type="ECO:0000256" key="13">
    <source>
        <dbReference type="ARBA" id="ARBA00022723"/>
    </source>
</evidence>
<evidence type="ECO:0000256" key="19">
    <source>
        <dbReference type="ARBA" id="ARBA00031040"/>
    </source>
</evidence>
<evidence type="ECO:0000256" key="8">
    <source>
        <dbReference type="ARBA" id="ARBA00022603"/>
    </source>
</evidence>
<dbReference type="GO" id="GO:0046653">
    <property type="term" value="P:tetrahydrofolate metabolic process"/>
    <property type="evidence" value="ECO:0007669"/>
    <property type="project" value="TreeGrafter"/>
</dbReference>